<organism evidence="1 2">
    <name type="scientific">Teichococcus wenyumeiae</name>
    <dbReference type="NCBI Taxonomy" id="2478470"/>
    <lineage>
        <taxon>Bacteria</taxon>
        <taxon>Pseudomonadati</taxon>
        <taxon>Pseudomonadota</taxon>
        <taxon>Alphaproteobacteria</taxon>
        <taxon>Acetobacterales</taxon>
        <taxon>Roseomonadaceae</taxon>
        <taxon>Roseomonas</taxon>
    </lineage>
</organism>
<name>A0ABX9VAZ6_9PROT</name>
<accession>A0ABX9VAZ6</accession>
<reference evidence="1 2" key="1">
    <citation type="submission" date="2018-10" db="EMBL/GenBank/DDBJ databases">
        <title>Roseomonas sp. nov., isolated from feces of Tibetan antelopes in the Qinghai-Tibet plateau, China.</title>
        <authorList>
            <person name="Tian Z."/>
        </authorList>
    </citation>
    <scope>NUCLEOTIDE SEQUENCE [LARGE SCALE GENOMIC DNA]</scope>
    <source>
        <strain evidence="1 2">Z23</strain>
    </source>
</reference>
<proteinExistence type="predicted"/>
<dbReference type="EMBL" id="RFLX01000123">
    <property type="protein sequence ID" value="RMI14269.1"/>
    <property type="molecule type" value="Genomic_DNA"/>
</dbReference>
<evidence type="ECO:0000313" key="2">
    <source>
        <dbReference type="Proteomes" id="UP000274097"/>
    </source>
</evidence>
<sequence>MTSQLDQQKSAVPDDVRRLVIAARNVAFGDPTDPEALKELDKASEAFADRLPWQDEPEEVAHG</sequence>
<keyword evidence="2" id="KW-1185">Reference proteome</keyword>
<evidence type="ECO:0000313" key="1">
    <source>
        <dbReference type="EMBL" id="RMI14269.1"/>
    </source>
</evidence>
<gene>
    <name evidence="1" type="ORF">EBE87_28095</name>
</gene>
<dbReference type="Proteomes" id="UP000274097">
    <property type="component" value="Unassembled WGS sequence"/>
</dbReference>
<comment type="caution">
    <text evidence="1">The sequence shown here is derived from an EMBL/GenBank/DDBJ whole genome shotgun (WGS) entry which is preliminary data.</text>
</comment>
<protein>
    <submittedName>
        <fullName evidence="1">Uncharacterized protein</fullName>
    </submittedName>
</protein>